<name>A0A9P6NRF7_9BASI</name>
<protein>
    <recommendedName>
        <fullName evidence="3">37S ribosomal protein mrp10, mitochondrial</fullName>
    </recommendedName>
</protein>
<accession>A0A9P6NRF7</accession>
<gene>
    <name evidence="1" type="ORF">CROQUDRAFT_655095</name>
</gene>
<dbReference type="EMBL" id="MU167239">
    <property type="protein sequence ID" value="KAG0148205.1"/>
    <property type="molecule type" value="Genomic_DNA"/>
</dbReference>
<proteinExistence type="predicted"/>
<organism evidence="1 2">
    <name type="scientific">Cronartium quercuum f. sp. fusiforme G11</name>
    <dbReference type="NCBI Taxonomy" id="708437"/>
    <lineage>
        <taxon>Eukaryota</taxon>
        <taxon>Fungi</taxon>
        <taxon>Dikarya</taxon>
        <taxon>Basidiomycota</taxon>
        <taxon>Pucciniomycotina</taxon>
        <taxon>Pucciniomycetes</taxon>
        <taxon>Pucciniales</taxon>
        <taxon>Coleosporiaceae</taxon>
        <taxon>Cronartium</taxon>
    </lineage>
</organism>
<comment type="caution">
    <text evidence="1">The sequence shown here is derived from an EMBL/GenBank/DDBJ whole genome shotgun (WGS) entry which is preliminary data.</text>
</comment>
<dbReference type="PANTHER" id="PTHR28066:SF1">
    <property type="entry name" value="SMALL RIBOSOMAL SUBUNIT PROTEIN MS37"/>
    <property type="match status" value="1"/>
</dbReference>
<dbReference type="GO" id="GO:0032543">
    <property type="term" value="P:mitochondrial translation"/>
    <property type="evidence" value="ECO:0007669"/>
    <property type="project" value="InterPro"/>
</dbReference>
<dbReference type="Proteomes" id="UP000886653">
    <property type="component" value="Unassembled WGS sequence"/>
</dbReference>
<evidence type="ECO:0008006" key="3">
    <source>
        <dbReference type="Google" id="ProtNLM"/>
    </source>
</evidence>
<sequence>MVKLPKLKTKPKRTIPVAACALELSNLLQCWATTNDLQSIGACSEVAKNLSRCMVSSKATTTQKTDSINFHLARLGKNFR</sequence>
<evidence type="ECO:0000313" key="2">
    <source>
        <dbReference type="Proteomes" id="UP000886653"/>
    </source>
</evidence>
<dbReference type="GO" id="GO:0005763">
    <property type="term" value="C:mitochondrial small ribosomal subunit"/>
    <property type="evidence" value="ECO:0007669"/>
    <property type="project" value="TreeGrafter"/>
</dbReference>
<dbReference type="InterPro" id="IPR017264">
    <property type="entry name" value="Ribosomal_mS37_fun"/>
</dbReference>
<dbReference type="GO" id="GO:0003735">
    <property type="term" value="F:structural constituent of ribosome"/>
    <property type="evidence" value="ECO:0007669"/>
    <property type="project" value="InterPro"/>
</dbReference>
<keyword evidence="2" id="KW-1185">Reference proteome</keyword>
<dbReference type="PANTHER" id="PTHR28066">
    <property type="entry name" value="37S RIBOSOMAL PROTEIN MRP10, MITOCHONDRIAL"/>
    <property type="match status" value="1"/>
</dbReference>
<dbReference type="AlphaFoldDB" id="A0A9P6NRF7"/>
<evidence type="ECO:0000313" key="1">
    <source>
        <dbReference type="EMBL" id="KAG0148205.1"/>
    </source>
</evidence>
<dbReference type="OrthoDB" id="2210at2759"/>
<reference evidence="1" key="1">
    <citation type="submission" date="2013-11" db="EMBL/GenBank/DDBJ databases">
        <title>Genome sequence of the fusiform rust pathogen reveals effectors for host alternation and coevolution with pine.</title>
        <authorList>
            <consortium name="DOE Joint Genome Institute"/>
            <person name="Smith K."/>
            <person name="Pendleton A."/>
            <person name="Kubisiak T."/>
            <person name="Anderson C."/>
            <person name="Salamov A."/>
            <person name="Aerts A."/>
            <person name="Riley R."/>
            <person name="Clum A."/>
            <person name="Lindquist E."/>
            <person name="Ence D."/>
            <person name="Campbell M."/>
            <person name="Kronenberg Z."/>
            <person name="Feau N."/>
            <person name="Dhillon B."/>
            <person name="Hamelin R."/>
            <person name="Burleigh J."/>
            <person name="Smith J."/>
            <person name="Yandell M."/>
            <person name="Nelson C."/>
            <person name="Grigoriev I."/>
            <person name="Davis J."/>
        </authorList>
    </citation>
    <scope>NUCLEOTIDE SEQUENCE</scope>
    <source>
        <strain evidence="1">G11</strain>
    </source>
</reference>